<feature type="transmembrane region" description="Helical" evidence="7">
    <location>
        <begin position="349"/>
        <end position="369"/>
    </location>
</feature>
<sequence length="383" mass="38611">MFLALRDLRFATGRFALMGSVVALISLLLVMLSGLTAGLGGQNTAALDRLEEQGVQRLVFGGAAGQEATASFTQSEFTAEQRDAWAATDGVASVEPLGVSQGRAVGLAHGVETDEAGRADVADVPTTGVASTAFLGLVPGGADAPAALAPGEVVLSSDVADSLGAQAGDAVAVSGFVFTVAEVVPNEFYSHSPVTWLALEDWRAISHTADDAVLGTAGLVRFAAGADPDAVAAAGDAAAGTVSDTVRGSYAALPSYRSENGSLTTMQGFLYGISALVVIAFLSIWTVQRTRDIAVLKALGGTDGWVLKDALTQAAFVLLGGVLVGTALAAGIGVLAARGVPFELSWATTLVPAAGILVLGMLAAVTAVFRVTRIDPLVALGGN</sequence>
<dbReference type="RefSeq" id="WP_184169592.1">
    <property type="nucleotide sequence ID" value="NZ_BAABAG010000003.1"/>
</dbReference>
<dbReference type="GO" id="GO:0005886">
    <property type="term" value="C:plasma membrane"/>
    <property type="evidence" value="ECO:0007669"/>
    <property type="project" value="UniProtKB-SubCell"/>
</dbReference>
<evidence type="ECO:0000256" key="6">
    <source>
        <dbReference type="ARBA" id="ARBA00023136"/>
    </source>
</evidence>
<evidence type="ECO:0000256" key="7">
    <source>
        <dbReference type="SAM" id="Phobius"/>
    </source>
</evidence>
<keyword evidence="3" id="KW-1003">Cell membrane</keyword>
<name>A0A7W9JGH7_9MICC</name>
<keyword evidence="4 7" id="KW-0812">Transmembrane</keyword>
<accession>A0A7W9JGH7</accession>
<keyword evidence="6 7" id="KW-0472">Membrane</keyword>
<gene>
    <name evidence="9" type="ORF">HDA33_000025</name>
</gene>
<dbReference type="EMBL" id="JACHMW010000001">
    <property type="protein sequence ID" value="MBB5847461.1"/>
    <property type="molecule type" value="Genomic_DNA"/>
</dbReference>
<evidence type="ECO:0000259" key="8">
    <source>
        <dbReference type="Pfam" id="PF02687"/>
    </source>
</evidence>
<feature type="transmembrane region" description="Helical" evidence="7">
    <location>
        <begin position="315"/>
        <end position="337"/>
    </location>
</feature>
<comment type="subcellular location">
    <subcellularLocation>
        <location evidence="1">Cell membrane</location>
        <topology evidence="1">Multi-pass membrane protein</topology>
    </subcellularLocation>
</comment>
<reference evidence="9 10" key="1">
    <citation type="submission" date="2020-08" db="EMBL/GenBank/DDBJ databases">
        <title>Sequencing the genomes of 1000 actinobacteria strains.</title>
        <authorList>
            <person name="Klenk H.-P."/>
        </authorList>
    </citation>
    <scope>NUCLEOTIDE SEQUENCE [LARGE SCALE GENOMIC DNA]</scope>
    <source>
        <strain evidence="9 10">DSM 17945</strain>
    </source>
</reference>
<evidence type="ECO:0000256" key="2">
    <source>
        <dbReference type="ARBA" id="ARBA00022448"/>
    </source>
</evidence>
<feature type="domain" description="ABC3 transporter permease C-terminal" evidence="8">
    <location>
        <begin position="269"/>
        <end position="376"/>
    </location>
</feature>
<evidence type="ECO:0000313" key="10">
    <source>
        <dbReference type="Proteomes" id="UP000567246"/>
    </source>
</evidence>
<dbReference type="Pfam" id="PF02687">
    <property type="entry name" value="FtsX"/>
    <property type="match status" value="1"/>
</dbReference>
<dbReference type="InterPro" id="IPR003838">
    <property type="entry name" value="ABC3_permease_C"/>
</dbReference>
<dbReference type="PANTHER" id="PTHR43738:SF1">
    <property type="entry name" value="HEMIN TRANSPORT SYSTEM PERMEASE PROTEIN HRTB-RELATED"/>
    <property type="match status" value="1"/>
</dbReference>
<keyword evidence="5 7" id="KW-1133">Transmembrane helix</keyword>
<dbReference type="Proteomes" id="UP000567246">
    <property type="component" value="Unassembled WGS sequence"/>
</dbReference>
<evidence type="ECO:0000256" key="4">
    <source>
        <dbReference type="ARBA" id="ARBA00022692"/>
    </source>
</evidence>
<dbReference type="AlphaFoldDB" id="A0A7W9JGH7"/>
<feature type="transmembrane region" description="Helical" evidence="7">
    <location>
        <begin position="268"/>
        <end position="287"/>
    </location>
</feature>
<evidence type="ECO:0000256" key="3">
    <source>
        <dbReference type="ARBA" id="ARBA00022475"/>
    </source>
</evidence>
<protein>
    <submittedName>
        <fullName evidence="9">Putative ABC transport system permease protein</fullName>
    </submittedName>
</protein>
<proteinExistence type="predicted"/>
<evidence type="ECO:0000256" key="1">
    <source>
        <dbReference type="ARBA" id="ARBA00004651"/>
    </source>
</evidence>
<organism evidence="9 10">
    <name type="scientific">Micrococcus endophyticus</name>
    <dbReference type="NCBI Taxonomy" id="455343"/>
    <lineage>
        <taxon>Bacteria</taxon>
        <taxon>Bacillati</taxon>
        <taxon>Actinomycetota</taxon>
        <taxon>Actinomycetes</taxon>
        <taxon>Micrococcales</taxon>
        <taxon>Micrococcaceae</taxon>
        <taxon>Micrococcus</taxon>
    </lineage>
</organism>
<evidence type="ECO:0000256" key="5">
    <source>
        <dbReference type="ARBA" id="ARBA00022989"/>
    </source>
</evidence>
<comment type="caution">
    <text evidence="9">The sequence shown here is derived from an EMBL/GenBank/DDBJ whole genome shotgun (WGS) entry which is preliminary data.</text>
</comment>
<keyword evidence="2" id="KW-0813">Transport</keyword>
<dbReference type="PANTHER" id="PTHR43738">
    <property type="entry name" value="ABC TRANSPORTER, MEMBRANE PROTEIN"/>
    <property type="match status" value="1"/>
</dbReference>
<dbReference type="InterPro" id="IPR051125">
    <property type="entry name" value="ABC-4/HrtB_transporter"/>
</dbReference>
<keyword evidence="10" id="KW-1185">Reference proteome</keyword>
<evidence type="ECO:0000313" key="9">
    <source>
        <dbReference type="EMBL" id="MBB5847461.1"/>
    </source>
</evidence>